<dbReference type="Pfam" id="PF01168">
    <property type="entry name" value="Ala_racemase_N"/>
    <property type="match status" value="1"/>
</dbReference>
<keyword evidence="2" id="KW-0663">Pyridoxal phosphate</keyword>
<name>A0A926IJT6_9FIRM</name>
<dbReference type="InterPro" id="IPR000821">
    <property type="entry name" value="Ala_racemase"/>
</dbReference>
<dbReference type="InterPro" id="IPR029066">
    <property type="entry name" value="PLP-binding_barrel"/>
</dbReference>
<accession>A0A926IJT6</accession>
<reference evidence="5" key="1">
    <citation type="submission" date="2020-08" db="EMBL/GenBank/DDBJ databases">
        <title>Genome public.</title>
        <authorList>
            <person name="Liu C."/>
            <person name="Sun Q."/>
        </authorList>
    </citation>
    <scope>NUCLEOTIDE SEQUENCE</scope>
    <source>
        <strain evidence="5">BX21</strain>
    </source>
</reference>
<dbReference type="NCBIfam" id="NF040742">
    <property type="entry name" value="racem_Orr"/>
    <property type="match status" value="1"/>
</dbReference>
<dbReference type="GO" id="GO:0008784">
    <property type="term" value="F:alanine racemase activity"/>
    <property type="evidence" value="ECO:0007669"/>
    <property type="project" value="TreeGrafter"/>
</dbReference>
<comment type="caution">
    <text evidence="5">The sequence shown here is derived from an EMBL/GenBank/DDBJ whole genome shotgun (WGS) entry which is preliminary data.</text>
</comment>
<dbReference type="EMBL" id="JACRTG010000005">
    <property type="protein sequence ID" value="MBC8587008.1"/>
    <property type="molecule type" value="Genomic_DNA"/>
</dbReference>
<dbReference type="AlphaFoldDB" id="A0A926IJT6"/>
<dbReference type="Gene3D" id="3.20.20.10">
    <property type="entry name" value="Alanine racemase"/>
    <property type="match status" value="1"/>
</dbReference>
<dbReference type="RefSeq" id="WP_262428479.1">
    <property type="nucleotide sequence ID" value="NZ_JACRTG010000005.1"/>
</dbReference>
<evidence type="ECO:0000313" key="6">
    <source>
        <dbReference type="Proteomes" id="UP000601171"/>
    </source>
</evidence>
<evidence type="ECO:0000256" key="3">
    <source>
        <dbReference type="ARBA" id="ARBA00023235"/>
    </source>
</evidence>
<dbReference type="SUPFAM" id="SSF51419">
    <property type="entry name" value="PLP-binding barrel"/>
    <property type="match status" value="1"/>
</dbReference>
<gene>
    <name evidence="5" type="ORF">H8707_01965</name>
</gene>
<protein>
    <submittedName>
        <fullName evidence="5">Alanine/ornithine racemase family PLP-dependent enzyme</fullName>
    </submittedName>
</protein>
<dbReference type="InterPro" id="IPR001608">
    <property type="entry name" value="Ala_racemase_N"/>
</dbReference>
<dbReference type="CDD" id="cd06815">
    <property type="entry name" value="PLPDE_III_AR_like_1"/>
    <property type="match status" value="1"/>
</dbReference>
<organism evidence="5 6">
    <name type="scientific">Paratissierella segnis</name>
    <dbReference type="NCBI Taxonomy" id="2763679"/>
    <lineage>
        <taxon>Bacteria</taxon>
        <taxon>Bacillati</taxon>
        <taxon>Bacillota</taxon>
        <taxon>Tissierellia</taxon>
        <taxon>Tissierellales</taxon>
        <taxon>Tissierellaceae</taxon>
        <taxon>Paratissierella</taxon>
    </lineage>
</organism>
<dbReference type="GO" id="GO:0030170">
    <property type="term" value="F:pyridoxal phosphate binding"/>
    <property type="evidence" value="ECO:0007669"/>
    <property type="project" value="TreeGrafter"/>
</dbReference>
<evidence type="ECO:0000313" key="5">
    <source>
        <dbReference type="EMBL" id="MBC8587008.1"/>
    </source>
</evidence>
<evidence type="ECO:0000259" key="4">
    <source>
        <dbReference type="Pfam" id="PF01168"/>
    </source>
</evidence>
<feature type="domain" description="Alanine racemase N-terminal" evidence="4">
    <location>
        <begin position="8"/>
        <end position="223"/>
    </location>
</feature>
<evidence type="ECO:0000256" key="1">
    <source>
        <dbReference type="ARBA" id="ARBA00001933"/>
    </source>
</evidence>
<keyword evidence="6" id="KW-1185">Reference proteome</keyword>
<sequence>MTYPRLIIDTKKIKHNTETLVNLAAKNGIEVAGVTKVFCANKDITKAIIDGGVKYLADSRIENIIKLKEFDLPKILLRLPMLSQADEVVEYADISLNSEVKVLEAISKSAIKQGKIHGVILMVDLGDLREGIYCGEEIFSTIDKIKDLKGIELLGIGTNLTCYGGVIPDENNIGRLVNIGKEIERRYGIKLQIISGGNSSSVYLLGSKALNGVNNLRLGESLVCGTETAYGKRIDNTYNDAFILEAEIIEAKTKPSVPTGKIGMDAFGNTPSYVDRGIRERAICAVGKQDLDDTSIIPLDEKIIILGASSDHLIVDVTDSETNYQTGDIIKFKLKYGSILKTMTSAYVDKKII</sequence>
<dbReference type="GO" id="GO:0005829">
    <property type="term" value="C:cytosol"/>
    <property type="evidence" value="ECO:0007669"/>
    <property type="project" value="TreeGrafter"/>
</dbReference>
<proteinExistence type="predicted"/>
<dbReference type="PANTHER" id="PTHR30511:SF3">
    <property type="entry name" value="LYSINE RACEMASE"/>
    <property type="match status" value="1"/>
</dbReference>
<dbReference type="Proteomes" id="UP000601171">
    <property type="component" value="Unassembled WGS sequence"/>
</dbReference>
<keyword evidence="3" id="KW-0413">Isomerase</keyword>
<dbReference type="PANTHER" id="PTHR30511">
    <property type="entry name" value="ALANINE RACEMASE"/>
    <property type="match status" value="1"/>
</dbReference>
<comment type="cofactor">
    <cofactor evidence="1">
        <name>pyridoxal 5'-phosphate</name>
        <dbReference type="ChEBI" id="CHEBI:597326"/>
    </cofactor>
</comment>
<evidence type="ECO:0000256" key="2">
    <source>
        <dbReference type="ARBA" id="ARBA00022898"/>
    </source>
</evidence>